<organism evidence="2 3">
    <name type="scientific">Miscanthus lutarioriparius</name>
    <dbReference type="NCBI Taxonomy" id="422564"/>
    <lineage>
        <taxon>Eukaryota</taxon>
        <taxon>Viridiplantae</taxon>
        <taxon>Streptophyta</taxon>
        <taxon>Embryophyta</taxon>
        <taxon>Tracheophyta</taxon>
        <taxon>Spermatophyta</taxon>
        <taxon>Magnoliopsida</taxon>
        <taxon>Liliopsida</taxon>
        <taxon>Poales</taxon>
        <taxon>Poaceae</taxon>
        <taxon>PACMAD clade</taxon>
        <taxon>Panicoideae</taxon>
        <taxon>Andropogonodae</taxon>
        <taxon>Andropogoneae</taxon>
        <taxon>Saccharinae</taxon>
        <taxon>Miscanthus</taxon>
    </lineage>
</organism>
<feature type="domain" description="DUF632" evidence="1">
    <location>
        <begin position="112"/>
        <end position="206"/>
    </location>
</feature>
<evidence type="ECO:0000313" key="3">
    <source>
        <dbReference type="Proteomes" id="UP000604825"/>
    </source>
</evidence>
<reference evidence="2" key="1">
    <citation type="submission" date="2020-10" db="EMBL/GenBank/DDBJ databases">
        <authorList>
            <person name="Han B."/>
            <person name="Lu T."/>
            <person name="Zhao Q."/>
            <person name="Huang X."/>
            <person name="Zhao Y."/>
        </authorList>
    </citation>
    <scope>NUCLEOTIDE SEQUENCE</scope>
</reference>
<sequence length="530" mass="58991">MTITSRAYFVVAKSDSVTSQRCASRASSSGSTHNNWSCPALAMMCRCGIMMRPPALRRLIATAATSGIERAVPAGGVAPPEVIGRGNVAHQQATTQRNAAAPAAPGAAASADVAGQIKAQFVRAAGAVRELAPVLEVGRRSYHSRSSVYHVSSRMVSAIVLPHPDHGAVEPLDVGEEKVIEGRSLSLTLQKLYIWEKKLYDEVKFKAGLNRDVMGVSCTLIRVTHQHENTFCMKCFGIGEMKRCIVKASFIHCFIPLKLMWRFGNHVVKLLSWKLSTKIRIAVRVIAKVSKKINKIRDDELWPQINALIQGFVRMWQDKLDCYQKQCQVISDAKDLDFVSGGSSRELAIELELELIKWIVHFSCWAEEIANGVPPHSPGRLGTPLVFVICNSWSQAMDRISEKEVVNSVQALVSTVRKLLEQHVAEQTEQIIAIREREKWNKILERKTLEINKEADVLNRKLALVPGRQSLLPSTHTYQVHNLEASSLQLSMRRVVYALESFASNSLKAFEETLRHAEEERASRENAKAS</sequence>
<dbReference type="OrthoDB" id="658187at2759"/>
<comment type="caution">
    <text evidence="2">The sequence shown here is derived from an EMBL/GenBank/DDBJ whole genome shotgun (WGS) entry which is preliminary data.</text>
</comment>
<dbReference type="PANTHER" id="PTHR21450:SF41">
    <property type="entry name" value="RNA POLYMERASE SUBUNIT BETA, PUTATIVE (DUF630 AND DUF632)-RELATED"/>
    <property type="match status" value="1"/>
</dbReference>
<name>A0A811P7S2_9POAL</name>
<dbReference type="AlphaFoldDB" id="A0A811P7S2"/>
<dbReference type="Proteomes" id="UP000604825">
    <property type="component" value="Unassembled WGS sequence"/>
</dbReference>
<evidence type="ECO:0000259" key="1">
    <source>
        <dbReference type="Pfam" id="PF04782"/>
    </source>
</evidence>
<dbReference type="Pfam" id="PF04782">
    <property type="entry name" value="DUF632"/>
    <property type="match status" value="3"/>
</dbReference>
<dbReference type="PANTHER" id="PTHR21450">
    <property type="entry name" value="PROTEIN ALTERED PHOSPHATE STARVATION RESPONSE 1"/>
    <property type="match status" value="1"/>
</dbReference>
<gene>
    <name evidence="2" type="ORF">NCGR_LOCUS23197</name>
</gene>
<keyword evidence="3" id="KW-1185">Reference proteome</keyword>
<feature type="domain" description="DUF632" evidence="1">
    <location>
        <begin position="378"/>
        <end position="417"/>
    </location>
</feature>
<proteinExistence type="predicted"/>
<protein>
    <recommendedName>
        <fullName evidence="1">DUF632 domain-containing protein</fullName>
    </recommendedName>
</protein>
<evidence type="ECO:0000313" key="2">
    <source>
        <dbReference type="EMBL" id="CAD6234777.1"/>
    </source>
</evidence>
<accession>A0A811P7S2</accession>
<feature type="domain" description="DUF632" evidence="1">
    <location>
        <begin position="274"/>
        <end position="367"/>
    </location>
</feature>
<dbReference type="InterPro" id="IPR006867">
    <property type="entry name" value="DUF632"/>
</dbReference>
<dbReference type="EMBL" id="CAJGYO010000006">
    <property type="protein sequence ID" value="CAD6234777.1"/>
    <property type="molecule type" value="Genomic_DNA"/>
</dbReference>